<dbReference type="EMBL" id="AJWK01006856">
    <property type="status" value="NOT_ANNOTATED_CDS"/>
    <property type="molecule type" value="Genomic_DNA"/>
</dbReference>
<dbReference type="AlphaFoldDB" id="A0A1B0CCJ4"/>
<keyword evidence="3" id="KW-1185">Reference proteome</keyword>
<name>A0A1B0CCJ4_LUTLO</name>
<evidence type="ECO:0000313" key="2">
    <source>
        <dbReference type="EnsemblMetazoa" id="LLOJ002062-PA"/>
    </source>
</evidence>
<proteinExistence type="predicted"/>
<sequence>MTAIALGLRTTQNMPQFPTGFQGAALSTFGNPGNFGNFRPQFSVPGQPAAGFPTSQTPSRGQEVRRRRKVAVLATSDRQNGRRETFGDFWEWHKHDFADYPSEGSNFTC</sequence>
<dbReference type="EMBL" id="AJWK01006857">
    <property type="status" value="NOT_ANNOTATED_CDS"/>
    <property type="molecule type" value="Genomic_DNA"/>
</dbReference>
<protein>
    <submittedName>
        <fullName evidence="2">Uncharacterized protein</fullName>
    </submittedName>
</protein>
<dbReference type="VEuPathDB" id="VectorBase:LLONM1_005325"/>
<evidence type="ECO:0000256" key="1">
    <source>
        <dbReference type="SAM" id="MobiDB-lite"/>
    </source>
</evidence>
<organism evidence="2 3">
    <name type="scientific">Lutzomyia longipalpis</name>
    <name type="common">Sand fly</name>
    <dbReference type="NCBI Taxonomy" id="7200"/>
    <lineage>
        <taxon>Eukaryota</taxon>
        <taxon>Metazoa</taxon>
        <taxon>Ecdysozoa</taxon>
        <taxon>Arthropoda</taxon>
        <taxon>Hexapoda</taxon>
        <taxon>Insecta</taxon>
        <taxon>Pterygota</taxon>
        <taxon>Neoptera</taxon>
        <taxon>Endopterygota</taxon>
        <taxon>Diptera</taxon>
        <taxon>Nematocera</taxon>
        <taxon>Psychodoidea</taxon>
        <taxon>Psychodidae</taxon>
        <taxon>Lutzomyia</taxon>
        <taxon>Lutzomyia</taxon>
    </lineage>
</organism>
<dbReference type="VEuPathDB" id="VectorBase:LLOJ002062"/>
<accession>A0A1B0CCJ4</accession>
<dbReference type="EnsemblMetazoa" id="LLOJ002062-RA">
    <property type="protein sequence ID" value="LLOJ002062-PA"/>
    <property type="gene ID" value="LLOJ002062"/>
</dbReference>
<feature type="region of interest" description="Disordered" evidence="1">
    <location>
        <begin position="36"/>
        <end position="67"/>
    </location>
</feature>
<reference evidence="2" key="1">
    <citation type="submission" date="2020-05" db="UniProtKB">
        <authorList>
            <consortium name="EnsemblMetazoa"/>
        </authorList>
    </citation>
    <scope>IDENTIFICATION</scope>
    <source>
        <strain evidence="2">Jacobina</strain>
    </source>
</reference>
<evidence type="ECO:0000313" key="3">
    <source>
        <dbReference type="Proteomes" id="UP000092461"/>
    </source>
</evidence>
<dbReference type="EMBL" id="AJWK01006855">
    <property type="status" value="NOT_ANNOTATED_CDS"/>
    <property type="molecule type" value="Genomic_DNA"/>
</dbReference>
<dbReference type="Proteomes" id="UP000092461">
    <property type="component" value="Unassembled WGS sequence"/>
</dbReference>